<dbReference type="AlphaFoldDB" id="A0A833S7H3"/>
<feature type="non-terminal residue" evidence="2">
    <location>
        <position position="916"/>
    </location>
</feature>
<reference evidence="2" key="1">
    <citation type="submission" date="2019-11" db="EMBL/GenBank/DDBJ databases">
        <title>The nuclear and mitochondrial genomes of Frieseomelitta varia - a highly eusocial stingless bee (Meliponini) with a permanently sterile worker caste.</title>
        <authorList>
            <person name="Freitas F.C.P."/>
            <person name="Lourenco A.P."/>
            <person name="Nunes F.M.F."/>
            <person name="Paschoal A.R."/>
            <person name="Abreu F.C.P."/>
            <person name="Barbin F.O."/>
            <person name="Bataglia L."/>
            <person name="Cardoso-Junior C.A.M."/>
            <person name="Cervoni M.S."/>
            <person name="Silva S.R."/>
            <person name="Dalarmi F."/>
            <person name="Del Lama M.A."/>
            <person name="Depintor T.S."/>
            <person name="Ferreira K.M."/>
            <person name="Goria P.S."/>
            <person name="Jaskot M.C."/>
            <person name="Lago D.C."/>
            <person name="Luna-Lucena D."/>
            <person name="Moda L.M."/>
            <person name="Nascimento L."/>
            <person name="Pedrino M."/>
            <person name="Rabico F.O."/>
            <person name="Sanches F.C."/>
            <person name="Santos D.E."/>
            <person name="Santos C.G."/>
            <person name="Vieira J."/>
            <person name="Lopes T.F."/>
            <person name="Barchuk A.R."/>
            <person name="Hartfelder K."/>
            <person name="Simoes Z.L.P."/>
            <person name="Bitondi M.M.G."/>
            <person name="Pinheiro D.G."/>
        </authorList>
    </citation>
    <scope>NUCLEOTIDE SEQUENCE</scope>
    <source>
        <strain evidence="2">USP_RPSP 00005682</strain>
        <tissue evidence="2">Whole individual</tissue>
    </source>
</reference>
<comment type="caution">
    <text evidence="2">The sequence shown here is derived from an EMBL/GenBank/DDBJ whole genome shotgun (WGS) entry which is preliminary data.</text>
</comment>
<evidence type="ECO:0000256" key="1">
    <source>
        <dbReference type="SAM" id="MobiDB-lite"/>
    </source>
</evidence>
<evidence type="ECO:0000313" key="3">
    <source>
        <dbReference type="Proteomes" id="UP000655588"/>
    </source>
</evidence>
<name>A0A833S7H3_9HYME</name>
<accession>A0A833S7H3</accession>
<dbReference type="Proteomes" id="UP000655588">
    <property type="component" value="Unassembled WGS sequence"/>
</dbReference>
<protein>
    <submittedName>
        <fullName evidence="2">Uncharacterized protein</fullName>
    </submittedName>
</protein>
<dbReference type="EMBL" id="WNWW01000822">
    <property type="protein sequence ID" value="KAF3421728.1"/>
    <property type="molecule type" value="Genomic_DNA"/>
</dbReference>
<feature type="region of interest" description="Disordered" evidence="1">
    <location>
        <begin position="78"/>
        <end position="98"/>
    </location>
</feature>
<evidence type="ECO:0000313" key="2">
    <source>
        <dbReference type="EMBL" id="KAF3421728.1"/>
    </source>
</evidence>
<organism evidence="2 3">
    <name type="scientific">Frieseomelitta varia</name>
    <dbReference type="NCBI Taxonomy" id="561572"/>
    <lineage>
        <taxon>Eukaryota</taxon>
        <taxon>Metazoa</taxon>
        <taxon>Ecdysozoa</taxon>
        <taxon>Arthropoda</taxon>
        <taxon>Hexapoda</taxon>
        <taxon>Insecta</taxon>
        <taxon>Pterygota</taxon>
        <taxon>Neoptera</taxon>
        <taxon>Endopterygota</taxon>
        <taxon>Hymenoptera</taxon>
        <taxon>Apocrita</taxon>
        <taxon>Aculeata</taxon>
        <taxon>Apoidea</taxon>
        <taxon>Anthophila</taxon>
        <taxon>Apidae</taxon>
        <taxon>Frieseomelitta</taxon>
    </lineage>
</organism>
<sequence length="916" mass="103125">TSSKIDNNTLLCDSNNKYNKVSICGPYNSCHVSNVSGNIQEHKARSKETSIFVRSHVRENLVLAANVESSSGLCLPPRASAPAVEPPKTPPSSSSSPSTCMPLHCVIPLAALVPGIRGHHSNGRAPTLYPPHFAIPLSEHLSIKNDSARSGDLHGRIIALLVKGIVLVTKERNRVIRLADEFFYRPYQKCMSTEGRIACRVALHLKMNGNDISSLSYKELQALALRYRVPGNIKKKLLVKVLQAAKGGNENEVGRLLQDLKQNRKRKVRKVKAGKLALTSTPLHSPDYAMADDYYCPQQQPPYQWVGAEEEITNRDDDNRIPHYEEFKQFLIKRIQREFQTYDANNNQIQDSTIVDLRTATISSDVQKGSLDISDYNKSNIVPVNNVDSSVYQPNDNVEYQTLEDNNVQGPILLKKMLQAPVGANLGEIASPVFGRFLSVEQYQSNNLLDNSDTLTAESDNQDNEEILENNTECYGLLSGIKGEYFLNEPTFVKNVEEIGQQISNVLTNENVSQYKYPNTNVVMHQDYENWTITNVMNASDNNCPTSDVQSSKIFQTMYYDNIGSDALNKPINDESLTCQYRMAETVHPYNSNQNLLNLDPLEDNQYCDTNIIPQVQSDCNNTYYLQNLIKCSTETTGEYLQYMHSFSNANTDQETYGSTAQTFSNNNYSSNLSHEYSCSHNNQGTIPLSENVGQSEQNCNSIVQTESNVHRDMSNMSEKLQTNEILDPFWPKKNSKMPSDSFLENILNFINTKRIDLSKLDQTSCVYCYIAPIVTHTPVSSSVTCSQKKKFVAEYRQHSFSPCWLLYNDTSSGMRMANLQTKIRETMDESRILYTPMSNSNSDIRESVVDDAKSEIAESEDSISEVWPNNYSNYEMTAEKDVNICEDLKIEVSDCLFSVINTEPLDSQTDDSSKN</sequence>
<proteinExistence type="predicted"/>
<keyword evidence="3" id="KW-1185">Reference proteome</keyword>
<gene>
    <name evidence="2" type="ORF">E2986_12369</name>
</gene>